<dbReference type="EMBL" id="LR134479">
    <property type="protein sequence ID" value="VEI24624.1"/>
    <property type="molecule type" value="Genomic_DNA"/>
</dbReference>
<organism evidence="1 2">
    <name type="scientific">Rothia aeria</name>
    <dbReference type="NCBI Taxonomy" id="172042"/>
    <lineage>
        <taxon>Bacteria</taxon>
        <taxon>Bacillati</taxon>
        <taxon>Actinomycetota</taxon>
        <taxon>Actinomycetes</taxon>
        <taxon>Micrococcales</taxon>
        <taxon>Micrococcaceae</taxon>
        <taxon>Rothia</taxon>
    </lineage>
</organism>
<name>A0A7Z9D7Y3_9MICC</name>
<dbReference type="Proteomes" id="UP000282386">
    <property type="component" value="Chromosome"/>
</dbReference>
<reference evidence="1 2" key="1">
    <citation type="submission" date="2018-12" db="EMBL/GenBank/DDBJ databases">
        <authorList>
            <consortium name="Pathogen Informatics"/>
        </authorList>
    </citation>
    <scope>NUCLEOTIDE SEQUENCE [LARGE SCALE GENOMIC DNA]</scope>
    <source>
        <strain evidence="1 2">NCTC10207</strain>
    </source>
</reference>
<evidence type="ECO:0000313" key="1">
    <source>
        <dbReference type="EMBL" id="VEI24624.1"/>
    </source>
</evidence>
<dbReference type="RefSeq" id="WP_126500645.1">
    <property type="nucleotide sequence ID" value="NZ_LR134479.1"/>
</dbReference>
<evidence type="ECO:0000313" key="2">
    <source>
        <dbReference type="Proteomes" id="UP000282386"/>
    </source>
</evidence>
<protein>
    <submittedName>
        <fullName evidence="1">Uncharacterized protein</fullName>
    </submittedName>
</protein>
<accession>A0A7Z9D7Y3</accession>
<gene>
    <name evidence="1" type="ORF">NCTC10207_02174</name>
</gene>
<proteinExistence type="predicted"/>
<dbReference type="AlphaFoldDB" id="A0A7Z9D7Y3"/>
<sequence>MTDEWTAWDTNIDKYKALEKYIENMFVYLLKEVSSHTSDWVFPYFKTTYTDGTPLMDGNPIFSAKNTSAKRIIKITVDDDYGDIFEYDSLFAENLLHTIVSPSALIDKVNTPLKDFLALE</sequence>